<dbReference type="Proteomes" id="UP000263833">
    <property type="component" value="Unassembled WGS sequence"/>
</dbReference>
<evidence type="ECO:0000256" key="4">
    <source>
        <dbReference type="ARBA" id="ARBA00022989"/>
    </source>
</evidence>
<dbReference type="Pfam" id="PF07690">
    <property type="entry name" value="MFS_1"/>
    <property type="match status" value="1"/>
</dbReference>
<dbReference type="PANTHER" id="PTHR23505">
    <property type="entry name" value="SPINSTER"/>
    <property type="match status" value="1"/>
</dbReference>
<evidence type="ECO:0000256" key="1">
    <source>
        <dbReference type="ARBA" id="ARBA00004141"/>
    </source>
</evidence>
<dbReference type="GO" id="GO:0016020">
    <property type="term" value="C:membrane"/>
    <property type="evidence" value="ECO:0007669"/>
    <property type="project" value="UniProtKB-SubCell"/>
</dbReference>
<feature type="transmembrane region" description="Helical" evidence="6">
    <location>
        <begin position="324"/>
        <end position="347"/>
    </location>
</feature>
<dbReference type="SUPFAM" id="SSF103473">
    <property type="entry name" value="MFS general substrate transporter"/>
    <property type="match status" value="1"/>
</dbReference>
<proteinExistence type="predicted"/>
<dbReference type="OrthoDB" id="7473300at2"/>
<dbReference type="RefSeq" id="WP_115547858.1">
    <property type="nucleotide sequence ID" value="NZ_QRGP01000001.1"/>
</dbReference>
<feature type="transmembrane region" description="Helical" evidence="6">
    <location>
        <begin position="172"/>
        <end position="193"/>
    </location>
</feature>
<protein>
    <submittedName>
        <fullName evidence="8">MFS transporter</fullName>
    </submittedName>
</protein>
<feature type="transmembrane region" description="Helical" evidence="6">
    <location>
        <begin position="296"/>
        <end position="318"/>
    </location>
</feature>
<feature type="transmembrane region" description="Helical" evidence="6">
    <location>
        <begin position="226"/>
        <end position="248"/>
    </location>
</feature>
<gene>
    <name evidence="8" type="ORF">DXH95_02390</name>
</gene>
<feature type="transmembrane region" description="Helical" evidence="6">
    <location>
        <begin position="7"/>
        <end position="28"/>
    </location>
</feature>
<comment type="subcellular location">
    <subcellularLocation>
        <location evidence="1">Membrane</location>
        <topology evidence="1">Multi-pass membrane protein</topology>
    </subcellularLocation>
</comment>
<dbReference type="PROSITE" id="PS50850">
    <property type="entry name" value="MFS"/>
    <property type="match status" value="1"/>
</dbReference>
<evidence type="ECO:0000313" key="9">
    <source>
        <dbReference type="Proteomes" id="UP000263833"/>
    </source>
</evidence>
<keyword evidence="5 6" id="KW-0472">Membrane</keyword>
<dbReference type="AlphaFoldDB" id="A0A371BFX1"/>
<keyword evidence="4 6" id="KW-1133">Transmembrane helix</keyword>
<evidence type="ECO:0000256" key="6">
    <source>
        <dbReference type="SAM" id="Phobius"/>
    </source>
</evidence>
<keyword evidence="2" id="KW-0813">Transport</keyword>
<dbReference type="GO" id="GO:0022857">
    <property type="term" value="F:transmembrane transporter activity"/>
    <property type="evidence" value="ECO:0007669"/>
    <property type="project" value="InterPro"/>
</dbReference>
<feature type="transmembrane region" description="Helical" evidence="6">
    <location>
        <begin position="395"/>
        <end position="415"/>
    </location>
</feature>
<dbReference type="PANTHER" id="PTHR23505:SF79">
    <property type="entry name" value="PROTEIN SPINSTER"/>
    <property type="match status" value="1"/>
</dbReference>
<feature type="transmembrane region" description="Helical" evidence="6">
    <location>
        <begin position="136"/>
        <end position="160"/>
    </location>
</feature>
<organism evidence="8 9">
    <name type="scientific">Sphingorhabdus pulchriflava</name>
    <dbReference type="NCBI Taxonomy" id="2292257"/>
    <lineage>
        <taxon>Bacteria</taxon>
        <taxon>Pseudomonadati</taxon>
        <taxon>Pseudomonadota</taxon>
        <taxon>Alphaproteobacteria</taxon>
        <taxon>Sphingomonadales</taxon>
        <taxon>Sphingomonadaceae</taxon>
        <taxon>Sphingorhabdus</taxon>
    </lineage>
</organism>
<evidence type="ECO:0000259" key="7">
    <source>
        <dbReference type="PROSITE" id="PS50850"/>
    </source>
</evidence>
<evidence type="ECO:0000313" key="8">
    <source>
        <dbReference type="EMBL" id="RDV06303.1"/>
    </source>
</evidence>
<dbReference type="InterPro" id="IPR036259">
    <property type="entry name" value="MFS_trans_sf"/>
</dbReference>
<feature type="transmembrane region" description="Helical" evidence="6">
    <location>
        <begin position="101"/>
        <end position="124"/>
    </location>
</feature>
<dbReference type="InterPro" id="IPR044770">
    <property type="entry name" value="MFS_spinster-like"/>
</dbReference>
<keyword evidence="9" id="KW-1185">Reference proteome</keyword>
<evidence type="ECO:0000256" key="2">
    <source>
        <dbReference type="ARBA" id="ARBA00022448"/>
    </source>
</evidence>
<dbReference type="InterPro" id="IPR011701">
    <property type="entry name" value="MFS"/>
</dbReference>
<feature type="transmembrane region" description="Helical" evidence="6">
    <location>
        <begin position="260"/>
        <end position="284"/>
    </location>
</feature>
<sequence length="427" mass="44950">MTSTTRAWYTVALLCAMAVMSYLDRYIIALLADPIIAEFAITTTDVGLLIGLGFGLVYAIAGVPLAHWLDQGQRVRIVAFGVALWSLCTASSGIAPDYPTLLASRVGVAIGEAVLVPATISLIGDLFEPHRRTLPIAVFMGTASLMGSGAFIIGGLAYQFANVLAPDLEMEAWRLTMIMVGIPGLILAPLLLLSVAEPARTVAHQAETEDSSIRAVANHLSAHLRYYLPFFMALGISAIGTFSLISWSSAMLSRSYNMPLAAAGSLYGTAGLLAGILAAIFWPAASAWAQRKHKAYLNMLFMAAGLGAAQLSMALIPWAGSQAVALGSIAVAIFGIAASGTLAVIILQSAAPPLMRARITSLYVLTGNLIGLTVGPPLSAWISENLYSGQDAMRSTFGLLGMVLLPTVFILLLIATSGYRKCLEETV</sequence>
<dbReference type="InterPro" id="IPR020846">
    <property type="entry name" value="MFS_dom"/>
</dbReference>
<feature type="transmembrane region" description="Helical" evidence="6">
    <location>
        <begin position="48"/>
        <end position="68"/>
    </location>
</feature>
<accession>A0A371BFX1</accession>
<comment type="caution">
    <text evidence="8">The sequence shown here is derived from an EMBL/GenBank/DDBJ whole genome shotgun (WGS) entry which is preliminary data.</text>
</comment>
<feature type="domain" description="Major facilitator superfamily (MFS) profile" evidence="7">
    <location>
        <begin position="10"/>
        <end position="419"/>
    </location>
</feature>
<feature type="transmembrane region" description="Helical" evidence="6">
    <location>
        <begin position="359"/>
        <end position="383"/>
    </location>
</feature>
<evidence type="ECO:0000256" key="3">
    <source>
        <dbReference type="ARBA" id="ARBA00022692"/>
    </source>
</evidence>
<dbReference type="EMBL" id="QRGP01000001">
    <property type="protein sequence ID" value="RDV06303.1"/>
    <property type="molecule type" value="Genomic_DNA"/>
</dbReference>
<feature type="transmembrane region" description="Helical" evidence="6">
    <location>
        <begin position="75"/>
        <end position="95"/>
    </location>
</feature>
<evidence type="ECO:0000256" key="5">
    <source>
        <dbReference type="ARBA" id="ARBA00023136"/>
    </source>
</evidence>
<dbReference type="Gene3D" id="1.20.1250.20">
    <property type="entry name" value="MFS general substrate transporter like domains"/>
    <property type="match status" value="1"/>
</dbReference>
<keyword evidence="3 6" id="KW-0812">Transmembrane</keyword>
<name>A0A371BFX1_9SPHN</name>
<reference evidence="9" key="1">
    <citation type="submission" date="2018-08" db="EMBL/GenBank/DDBJ databases">
        <authorList>
            <person name="Kim S.-J."/>
            <person name="Jung G.-Y."/>
        </authorList>
    </citation>
    <scope>NUCLEOTIDE SEQUENCE [LARGE SCALE GENOMIC DNA]</scope>
    <source>
        <strain evidence="9">GY_G</strain>
    </source>
</reference>